<proteinExistence type="predicted"/>
<name>A0A2R6NEN3_9APHY</name>
<reference evidence="1 2" key="1">
    <citation type="submission" date="2018-02" db="EMBL/GenBank/DDBJ databases">
        <title>Genome sequence of the basidiomycete white-rot fungus Phlebia centrifuga.</title>
        <authorList>
            <person name="Granchi Z."/>
            <person name="Peng M."/>
            <person name="de Vries R.P."/>
            <person name="Hilden K."/>
            <person name="Makela M.R."/>
            <person name="Grigoriev I."/>
            <person name="Riley R."/>
        </authorList>
    </citation>
    <scope>NUCLEOTIDE SEQUENCE [LARGE SCALE GENOMIC DNA]</scope>
    <source>
        <strain evidence="1 2">FBCC195</strain>
    </source>
</reference>
<dbReference type="Proteomes" id="UP000186601">
    <property type="component" value="Unassembled WGS sequence"/>
</dbReference>
<organism evidence="1 2">
    <name type="scientific">Hermanssonia centrifuga</name>
    <dbReference type="NCBI Taxonomy" id="98765"/>
    <lineage>
        <taxon>Eukaryota</taxon>
        <taxon>Fungi</taxon>
        <taxon>Dikarya</taxon>
        <taxon>Basidiomycota</taxon>
        <taxon>Agaricomycotina</taxon>
        <taxon>Agaricomycetes</taxon>
        <taxon>Polyporales</taxon>
        <taxon>Meruliaceae</taxon>
        <taxon>Hermanssonia</taxon>
    </lineage>
</organism>
<dbReference type="AlphaFoldDB" id="A0A2R6NEN3"/>
<dbReference type="OrthoDB" id="2804572at2759"/>
<dbReference type="EMBL" id="MLYV02001333">
    <property type="protein sequence ID" value="PSR70718.1"/>
    <property type="molecule type" value="Genomic_DNA"/>
</dbReference>
<keyword evidence="2" id="KW-1185">Reference proteome</keyword>
<sequence>MSRIDLLSVMGACRTLHSMLVPHLLAISHNLRRTNQLVSFCHFMLDDKPLRFLYLRDLTISLTFVSSPLLSDLLAKVLRQACKLQGLGLHCGILEGDSRISEAIAAHTGLRKLSLRYPGLGARRMLTCMQSPIEVVEVIMSEASEGGIVDPGSLLAGFCSTLTSLSATLARFSTTGIQYPHLTTLELNCCNNLDIGPLMHLFPNVRNLKIVTCQGLCSHHEHTSQAVIVDESDVKLHRLSNLVVQSELLLQWRTLEYVQGDLPNLYCLAIRGSIRRLDIISADAGNADKLPAILTDLHPSSLFLDVNSDFYQDLPELLQEATKGVCALLLIINKRSTFEEMKRLMECVLGATSSLTHTFFHFKSLPPSISFEKNYHKKLDLDKLSQRAMLKIPPLQYISLEWNKHPPLFWRICRIERHSEGKVLEALPAEVGAKVMAEVGF</sequence>
<evidence type="ECO:0000313" key="1">
    <source>
        <dbReference type="EMBL" id="PSR70718.1"/>
    </source>
</evidence>
<accession>A0A2R6NEN3</accession>
<protein>
    <submittedName>
        <fullName evidence="1">Uncharacterized protein</fullName>
    </submittedName>
</protein>
<evidence type="ECO:0000313" key="2">
    <source>
        <dbReference type="Proteomes" id="UP000186601"/>
    </source>
</evidence>
<gene>
    <name evidence="1" type="ORF">PHLCEN_2v13397</name>
</gene>
<comment type="caution">
    <text evidence="1">The sequence shown here is derived from an EMBL/GenBank/DDBJ whole genome shotgun (WGS) entry which is preliminary data.</text>
</comment>